<protein>
    <submittedName>
        <fullName evidence="2">GM04403p</fullName>
    </submittedName>
</protein>
<evidence type="ECO:0000313" key="3">
    <source>
        <dbReference type="FlyBase" id="FBgn0261285"/>
    </source>
</evidence>
<evidence type="ECO:0000256" key="1">
    <source>
        <dbReference type="SAM" id="Phobius"/>
    </source>
</evidence>
<gene>
    <name evidence="3" type="primary">Ppcs</name>
    <name evidence="2" type="synonym">BcDNA:GH03502</name>
    <name evidence="3" type="ORF">CG5629</name>
</gene>
<accession>Q8T950</accession>
<dbReference type="UCSC" id="CG5629-RB">
    <property type="organism name" value="d. melanogaster"/>
</dbReference>
<dbReference type="EMBL" id="AY070852">
    <property type="protein sequence ID" value="AAL48474.1"/>
    <property type="molecule type" value="mRNA"/>
</dbReference>
<name>Q8T950_DROME</name>
<proteinExistence type="evidence at transcript level"/>
<keyword evidence="1" id="KW-1133">Transmembrane helix</keyword>
<dbReference type="AlphaFoldDB" id="Q8T950"/>
<evidence type="ECO:0000313" key="2">
    <source>
        <dbReference type="EMBL" id="AAL48474.1"/>
    </source>
</evidence>
<dbReference type="OrthoDB" id="70224at2759"/>
<reference evidence="2" key="1">
    <citation type="submission" date="2001-12" db="EMBL/GenBank/DDBJ databases">
        <authorList>
            <person name="Stapleton M."/>
            <person name="Brokstein P."/>
            <person name="Hong L."/>
            <person name="Agbayani A."/>
            <person name="Carlson J."/>
            <person name="Champe M."/>
            <person name="Chavez C."/>
            <person name="Dorsett V."/>
            <person name="Dresnek D."/>
            <person name="Farfan D."/>
            <person name="Frise E."/>
            <person name="George R."/>
            <person name="Gonzalez M."/>
            <person name="Guarin H."/>
            <person name="Kronmiller B."/>
            <person name="Li P."/>
            <person name="Liao G."/>
            <person name="Miranda A."/>
            <person name="Mungall C.J."/>
            <person name="Nunoo J."/>
            <person name="Pacleb J."/>
            <person name="Paragas V."/>
            <person name="Park S."/>
            <person name="Patel S."/>
            <person name="Phouanenavong S."/>
            <person name="Wan K."/>
            <person name="Yu C."/>
            <person name="Lewis S.E."/>
            <person name="Rubin G.M."/>
            <person name="Celniker S."/>
        </authorList>
    </citation>
    <scope>NUCLEOTIDE SEQUENCE</scope>
</reference>
<dbReference type="AGR" id="FB:FBgn0261285"/>
<keyword evidence="1" id="KW-0812">Transmembrane</keyword>
<dbReference type="GO" id="GO:0004632">
    <property type="term" value="F:phosphopantothenate--cysteine ligase activity"/>
    <property type="evidence" value="ECO:0000250"/>
    <property type="project" value="FlyBase"/>
</dbReference>
<organism evidence="2">
    <name type="scientific">Drosophila melanogaster</name>
    <name type="common">Fruit fly</name>
    <dbReference type="NCBI Taxonomy" id="7227"/>
    <lineage>
        <taxon>Eukaryota</taxon>
        <taxon>Metazoa</taxon>
        <taxon>Ecdysozoa</taxon>
        <taxon>Arthropoda</taxon>
        <taxon>Hexapoda</taxon>
        <taxon>Insecta</taxon>
        <taxon>Pterygota</taxon>
        <taxon>Neoptera</taxon>
        <taxon>Endopterygota</taxon>
        <taxon>Diptera</taxon>
        <taxon>Brachycera</taxon>
        <taxon>Muscomorpha</taxon>
        <taxon>Ephydroidea</taxon>
        <taxon>Drosophilidae</taxon>
        <taxon>Drosophila</taxon>
        <taxon>Sophophora</taxon>
    </lineage>
</organism>
<dbReference type="FlyBase" id="FBgn0261285">
    <property type="gene designation" value="Ppcs"/>
</dbReference>
<dbReference type="GO" id="GO:0070328">
    <property type="term" value="P:triglyceride homeostasis"/>
    <property type="evidence" value="ECO:0000315"/>
    <property type="project" value="FlyBase"/>
</dbReference>
<dbReference type="GO" id="GO:0055091">
    <property type="term" value="P:phospholipid homeostasis"/>
    <property type="evidence" value="ECO:0000315"/>
    <property type="project" value="FlyBase"/>
</dbReference>
<feature type="transmembrane region" description="Helical" evidence="1">
    <location>
        <begin position="55"/>
        <end position="73"/>
    </location>
</feature>
<keyword evidence="1" id="KW-0472">Membrane</keyword>
<dbReference type="GO" id="GO:0015937">
    <property type="term" value="P:coenzyme A biosynthetic process"/>
    <property type="evidence" value="ECO:0000250"/>
    <property type="project" value="FlyBase"/>
</dbReference>
<sequence length="82" mass="9514">MLCRCHTPVGHKLHAARLNEPLAKGWRWICILLSWSCNHFRPARICGLIFPAHNYAVLCVWPAVLFSFVLWAGQKKKIHFSF</sequence>